<feature type="region of interest" description="Disordered" evidence="7">
    <location>
        <begin position="1"/>
        <end position="24"/>
    </location>
</feature>
<keyword evidence="5 8" id="KW-1133">Transmembrane helix</keyword>
<feature type="domain" description="ABC transporter" evidence="9">
    <location>
        <begin position="393"/>
        <end position="632"/>
    </location>
</feature>
<dbReference type="InterPro" id="IPR039421">
    <property type="entry name" value="Type_1_exporter"/>
</dbReference>
<dbReference type="InterPro" id="IPR003439">
    <property type="entry name" value="ABC_transporter-like_ATP-bd"/>
</dbReference>
<dbReference type="InterPro" id="IPR027417">
    <property type="entry name" value="P-loop_NTPase"/>
</dbReference>
<organism evidence="11 12">
    <name type="scientific">Streptomyces millisiae</name>
    <dbReference type="NCBI Taxonomy" id="3075542"/>
    <lineage>
        <taxon>Bacteria</taxon>
        <taxon>Bacillati</taxon>
        <taxon>Actinomycetota</taxon>
        <taxon>Actinomycetes</taxon>
        <taxon>Kitasatosporales</taxon>
        <taxon>Streptomycetaceae</taxon>
        <taxon>Streptomyces</taxon>
    </lineage>
</organism>
<comment type="caution">
    <text evidence="11">The sequence shown here is derived from an EMBL/GenBank/DDBJ whole genome shotgun (WGS) entry which is preliminary data.</text>
</comment>
<evidence type="ECO:0000256" key="6">
    <source>
        <dbReference type="ARBA" id="ARBA00023136"/>
    </source>
</evidence>
<reference evidence="12" key="1">
    <citation type="submission" date="2023-07" db="EMBL/GenBank/DDBJ databases">
        <title>30 novel species of actinomycetes from the DSMZ collection.</title>
        <authorList>
            <person name="Nouioui I."/>
        </authorList>
    </citation>
    <scope>NUCLEOTIDE SEQUENCE [LARGE SCALE GENOMIC DNA]</scope>
    <source>
        <strain evidence="12">DSM 44918</strain>
    </source>
</reference>
<evidence type="ECO:0000256" key="7">
    <source>
        <dbReference type="SAM" id="MobiDB-lite"/>
    </source>
</evidence>
<feature type="transmembrane region" description="Helical" evidence="8">
    <location>
        <begin position="116"/>
        <end position="137"/>
    </location>
</feature>
<feature type="transmembrane region" description="Helical" evidence="8">
    <location>
        <begin position="301"/>
        <end position="324"/>
    </location>
</feature>
<dbReference type="PANTHER" id="PTHR43394">
    <property type="entry name" value="ATP-DEPENDENT PERMEASE MDL1, MITOCHONDRIAL"/>
    <property type="match status" value="1"/>
</dbReference>
<dbReference type="InterPro" id="IPR036640">
    <property type="entry name" value="ABC1_TM_sf"/>
</dbReference>
<accession>A0ABU2LWA1</accession>
<dbReference type="PROSITE" id="PS50929">
    <property type="entry name" value="ABC_TM1F"/>
    <property type="match status" value="1"/>
</dbReference>
<dbReference type="InterPro" id="IPR017871">
    <property type="entry name" value="ABC_transporter-like_CS"/>
</dbReference>
<evidence type="ECO:0000256" key="2">
    <source>
        <dbReference type="ARBA" id="ARBA00022692"/>
    </source>
</evidence>
<dbReference type="PROSITE" id="PS00211">
    <property type="entry name" value="ABC_TRANSPORTER_1"/>
    <property type="match status" value="1"/>
</dbReference>
<dbReference type="PANTHER" id="PTHR43394:SF1">
    <property type="entry name" value="ATP-BINDING CASSETTE SUB-FAMILY B MEMBER 10, MITOCHONDRIAL"/>
    <property type="match status" value="1"/>
</dbReference>
<dbReference type="RefSeq" id="WP_311602208.1">
    <property type="nucleotide sequence ID" value="NZ_JAVREM010000049.1"/>
</dbReference>
<dbReference type="Gene3D" id="3.40.50.300">
    <property type="entry name" value="P-loop containing nucleotide triphosphate hydrolases"/>
    <property type="match status" value="1"/>
</dbReference>
<evidence type="ECO:0000313" key="11">
    <source>
        <dbReference type="EMBL" id="MDT0321876.1"/>
    </source>
</evidence>
<keyword evidence="4 11" id="KW-0067">ATP-binding</keyword>
<keyword evidence="12" id="KW-1185">Reference proteome</keyword>
<dbReference type="InterPro" id="IPR011527">
    <property type="entry name" value="ABC1_TM_dom"/>
</dbReference>
<evidence type="ECO:0000313" key="12">
    <source>
        <dbReference type="Proteomes" id="UP001183420"/>
    </source>
</evidence>
<feature type="compositionally biased region" description="Polar residues" evidence="7">
    <location>
        <begin position="636"/>
        <end position="654"/>
    </location>
</feature>
<evidence type="ECO:0000256" key="1">
    <source>
        <dbReference type="ARBA" id="ARBA00004651"/>
    </source>
</evidence>
<dbReference type="PROSITE" id="PS50893">
    <property type="entry name" value="ABC_TRANSPORTER_2"/>
    <property type="match status" value="1"/>
</dbReference>
<gene>
    <name evidence="11" type="ORF">RNC47_26425</name>
</gene>
<feature type="region of interest" description="Disordered" evidence="7">
    <location>
        <begin position="636"/>
        <end position="664"/>
    </location>
</feature>
<dbReference type="SUPFAM" id="SSF52540">
    <property type="entry name" value="P-loop containing nucleoside triphosphate hydrolases"/>
    <property type="match status" value="1"/>
</dbReference>
<dbReference type="InterPro" id="IPR003593">
    <property type="entry name" value="AAA+_ATPase"/>
</dbReference>
<dbReference type="Proteomes" id="UP001183420">
    <property type="component" value="Unassembled WGS sequence"/>
</dbReference>
<evidence type="ECO:0000256" key="8">
    <source>
        <dbReference type="SAM" id="Phobius"/>
    </source>
</evidence>
<dbReference type="GO" id="GO:0005524">
    <property type="term" value="F:ATP binding"/>
    <property type="evidence" value="ECO:0007669"/>
    <property type="project" value="UniProtKB-KW"/>
</dbReference>
<keyword evidence="3" id="KW-0547">Nucleotide-binding</keyword>
<dbReference type="SMART" id="SM00382">
    <property type="entry name" value="AAA"/>
    <property type="match status" value="1"/>
</dbReference>
<evidence type="ECO:0000256" key="4">
    <source>
        <dbReference type="ARBA" id="ARBA00022840"/>
    </source>
</evidence>
<dbReference type="CDD" id="cd03228">
    <property type="entry name" value="ABCC_MRP_Like"/>
    <property type="match status" value="1"/>
</dbReference>
<comment type="subcellular location">
    <subcellularLocation>
        <location evidence="1">Cell membrane</location>
        <topology evidence="1">Multi-pass membrane protein</topology>
    </subcellularLocation>
</comment>
<proteinExistence type="predicted"/>
<evidence type="ECO:0000259" key="10">
    <source>
        <dbReference type="PROSITE" id="PS50929"/>
    </source>
</evidence>
<feature type="compositionally biased region" description="Low complexity" evidence="7">
    <location>
        <begin position="1"/>
        <end position="20"/>
    </location>
</feature>
<keyword evidence="2 8" id="KW-0812">Transmembrane</keyword>
<name>A0ABU2LWA1_9ACTN</name>
<keyword evidence="6 8" id="KW-0472">Membrane</keyword>
<sequence length="664" mass="70555">MTHSDSSSSGTTTPQGPTSHNETLRYIPSGSGVFERNQVTTGMMIRRLPHLLRQALGLGWRIDRRAVTLLLACQAAAGFLEAFGLVAITGVLGALIGDGNVAAEDIDDRLRDALPSLAVLAAAFGARAALGITVTNISTRLAPRMTREAQLELLRAATRAELSAYDNPGFSEQQEAANRGAEASRDLLIEAQDVMASIASLVAAAGVMTVLHPVLLPLLALATLPQGWASIRGVRVHYEASRATAAHRVASNHLRWHILTKQAADQIRASTMADYLLGRYRTIGARIDEQIDKAAHSEARYALTGAVAGGIATAGVWAALLGLLASGRMSLAAAGTAVVALRTVSTSLHGLVGYGTRLFRSGLYLDDWSRFIAAAASHRIKRGTISPPSPDVVRAESVTYQYPGADKPALDAVSVEVHRGEILALVGENGSGKTTLSRLLAGLYLPTAGEVTWDNISTLALDPEAAWAHTALIPQNFTRWPMTARANITLGQPLPGGDASVLEAAEHSGAAEVIAEQRSGLDTLLANHEFGGVELSGGQWQRVAIARAFYRPAGLLVMDEPTSALDARAEHRIFAGLRDYAKNRCVVLVTHRLTNVAIADRIVVLDHGRVIQSGGFEELRAAPGLFRELWQLQSDLESSAPKTTPTGLPQQNSRPAEPETTPPS</sequence>
<dbReference type="SUPFAM" id="SSF90123">
    <property type="entry name" value="ABC transporter transmembrane region"/>
    <property type="match status" value="1"/>
</dbReference>
<evidence type="ECO:0000259" key="9">
    <source>
        <dbReference type="PROSITE" id="PS50893"/>
    </source>
</evidence>
<dbReference type="Gene3D" id="1.20.1560.10">
    <property type="entry name" value="ABC transporter type 1, transmembrane domain"/>
    <property type="match status" value="1"/>
</dbReference>
<feature type="transmembrane region" description="Helical" evidence="8">
    <location>
        <begin position="194"/>
        <end position="215"/>
    </location>
</feature>
<feature type="transmembrane region" description="Helical" evidence="8">
    <location>
        <begin position="69"/>
        <end position="96"/>
    </location>
</feature>
<evidence type="ECO:0000256" key="5">
    <source>
        <dbReference type="ARBA" id="ARBA00022989"/>
    </source>
</evidence>
<feature type="domain" description="ABC transmembrane type-1" evidence="10">
    <location>
        <begin position="69"/>
        <end position="360"/>
    </location>
</feature>
<evidence type="ECO:0000256" key="3">
    <source>
        <dbReference type="ARBA" id="ARBA00022741"/>
    </source>
</evidence>
<dbReference type="Pfam" id="PF00005">
    <property type="entry name" value="ABC_tran"/>
    <property type="match status" value="1"/>
</dbReference>
<protein>
    <submittedName>
        <fullName evidence="11">ABC transporter ATP-binding protein</fullName>
    </submittedName>
</protein>
<dbReference type="EMBL" id="JAVREM010000049">
    <property type="protein sequence ID" value="MDT0321876.1"/>
    <property type="molecule type" value="Genomic_DNA"/>
</dbReference>